<sequence length="120" mass="13941">MYPFERFLPDLKKKVKNKAHVEASIIEAYIVEEIGLISSHYFEPHALCKQKEVIPIPEVAMDNQMYDLHDPDGIQNFVDLSFTQQQGAGTSRTQHGQTDIEEYEDDKDNFEDYETDEDDI</sequence>
<evidence type="ECO:0000256" key="1">
    <source>
        <dbReference type="SAM" id="MobiDB-lite"/>
    </source>
</evidence>
<feature type="compositionally biased region" description="Acidic residues" evidence="1">
    <location>
        <begin position="99"/>
        <end position="120"/>
    </location>
</feature>
<reference evidence="3" key="1">
    <citation type="submission" date="2020-06" db="EMBL/GenBank/DDBJ databases">
        <authorList>
            <person name="Li T."/>
            <person name="Hu X."/>
            <person name="Zhang T."/>
            <person name="Song X."/>
            <person name="Zhang H."/>
            <person name="Dai N."/>
            <person name="Sheng W."/>
            <person name="Hou X."/>
            <person name="Wei L."/>
        </authorList>
    </citation>
    <scope>NUCLEOTIDE SEQUENCE</scope>
    <source>
        <strain evidence="3">KEN8</strain>
        <tissue evidence="3">Leaf</tissue>
    </source>
</reference>
<evidence type="ECO:0000259" key="2">
    <source>
        <dbReference type="Pfam" id="PF13960"/>
    </source>
</evidence>
<accession>A0AAW2PB16</accession>
<feature type="domain" description="DUF4218" evidence="2">
    <location>
        <begin position="1"/>
        <end position="44"/>
    </location>
</feature>
<dbReference type="InterPro" id="IPR025452">
    <property type="entry name" value="DUF4218"/>
</dbReference>
<reference evidence="3" key="2">
    <citation type="journal article" date="2024" name="Plant">
        <title>Genomic evolution and insights into agronomic trait innovations of Sesamum species.</title>
        <authorList>
            <person name="Miao H."/>
            <person name="Wang L."/>
            <person name="Qu L."/>
            <person name="Liu H."/>
            <person name="Sun Y."/>
            <person name="Le M."/>
            <person name="Wang Q."/>
            <person name="Wei S."/>
            <person name="Zheng Y."/>
            <person name="Lin W."/>
            <person name="Duan Y."/>
            <person name="Cao H."/>
            <person name="Xiong S."/>
            <person name="Wang X."/>
            <person name="Wei L."/>
            <person name="Li C."/>
            <person name="Ma Q."/>
            <person name="Ju M."/>
            <person name="Zhao R."/>
            <person name="Li G."/>
            <person name="Mu C."/>
            <person name="Tian Q."/>
            <person name="Mei H."/>
            <person name="Zhang T."/>
            <person name="Gao T."/>
            <person name="Zhang H."/>
        </authorList>
    </citation>
    <scope>NUCLEOTIDE SEQUENCE</scope>
    <source>
        <strain evidence="3">KEN8</strain>
    </source>
</reference>
<organism evidence="3">
    <name type="scientific">Sesamum calycinum</name>
    <dbReference type="NCBI Taxonomy" id="2727403"/>
    <lineage>
        <taxon>Eukaryota</taxon>
        <taxon>Viridiplantae</taxon>
        <taxon>Streptophyta</taxon>
        <taxon>Embryophyta</taxon>
        <taxon>Tracheophyta</taxon>
        <taxon>Spermatophyta</taxon>
        <taxon>Magnoliopsida</taxon>
        <taxon>eudicotyledons</taxon>
        <taxon>Gunneridae</taxon>
        <taxon>Pentapetalae</taxon>
        <taxon>asterids</taxon>
        <taxon>lamiids</taxon>
        <taxon>Lamiales</taxon>
        <taxon>Pedaliaceae</taxon>
        <taxon>Sesamum</taxon>
    </lineage>
</organism>
<protein>
    <recommendedName>
        <fullName evidence="2">DUF4218 domain-containing protein</fullName>
    </recommendedName>
</protein>
<dbReference type="Pfam" id="PF13960">
    <property type="entry name" value="DUF4218"/>
    <property type="match status" value="1"/>
</dbReference>
<proteinExistence type="predicted"/>
<comment type="caution">
    <text evidence="3">The sequence shown here is derived from an EMBL/GenBank/DDBJ whole genome shotgun (WGS) entry which is preliminary data.</text>
</comment>
<feature type="compositionally biased region" description="Polar residues" evidence="1">
    <location>
        <begin position="85"/>
        <end position="97"/>
    </location>
</feature>
<dbReference type="AlphaFoldDB" id="A0AAW2PB16"/>
<dbReference type="PANTHER" id="PTHR48258:SF3">
    <property type="entry name" value="FK506-BINDING PROTEIN 4-LIKE ISOFORM X1"/>
    <property type="match status" value="1"/>
</dbReference>
<dbReference type="PANTHER" id="PTHR48258">
    <property type="entry name" value="DUF4218 DOMAIN-CONTAINING PROTEIN-RELATED"/>
    <property type="match status" value="1"/>
</dbReference>
<dbReference type="EMBL" id="JACGWM010000009">
    <property type="protein sequence ID" value="KAL0352443.1"/>
    <property type="molecule type" value="Genomic_DNA"/>
</dbReference>
<feature type="region of interest" description="Disordered" evidence="1">
    <location>
        <begin position="85"/>
        <end position="120"/>
    </location>
</feature>
<name>A0AAW2PB16_9LAMI</name>
<gene>
    <name evidence="3" type="ORF">Scaly_1633000</name>
</gene>
<evidence type="ECO:0000313" key="3">
    <source>
        <dbReference type="EMBL" id="KAL0352443.1"/>
    </source>
</evidence>